<dbReference type="GeneID" id="14887960"/>
<dbReference type="RefSeq" id="XP_004255766.1">
    <property type="nucleotide sequence ID" value="XM_004255718.1"/>
</dbReference>
<comment type="subcellular location">
    <subcellularLocation>
        <location evidence="1">Endoplasmic reticulum membrane</location>
        <topology evidence="1">Single-pass membrane protein</topology>
    </subcellularLocation>
</comment>
<accession>A0A0A1U4A1</accession>
<dbReference type="CDD" id="cd03806">
    <property type="entry name" value="GT4_ALG11-like"/>
    <property type="match status" value="1"/>
</dbReference>
<evidence type="ECO:0000259" key="14">
    <source>
        <dbReference type="Pfam" id="PF15924"/>
    </source>
</evidence>
<dbReference type="KEGG" id="eiv:EIN_492540"/>
<dbReference type="OMA" id="ARLYGWV"/>
<dbReference type="InterPro" id="IPR038013">
    <property type="entry name" value="ALG11"/>
</dbReference>
<comment type="pathway">
    <text evidence="2 12">Protein modification; protein glycosylation.</text>
</comment>
<feature type="transmembrane region" description="Helical" evidence="12">
    <location>
        <begin position="108"/>
        <end position="129"/>
    </location>
</feature>
<dbReference type="Pfam" id="PF15924">
    <property type="entry name" value="ALG11_N"/>
    <property type="match status" value="1"/>
</dbReference>
<sequence length="444" mass="50571">MVIITSFCILLPVIIITLLVLRLFKKKKTVAFFHPNCSSSGGGEMVLWEIVKVLLETQQLDIVIYTASDPDKKKILARVKENFGLVFDATRITFYSIGKTYPLVTKKYPFLTLFFQAIGSLICVFQALLKCNAEYFFDTTGCAFTYLFAALSGGKVLSYTHYPTISSDMLSVVENRETAINNNETVARSPLLSTIKLYYYKIFAFFYWIVGKIPSLVFVNGSWTQSHIERIWGIHPILLFPPCDFKSEECPKTKNLVISIGQFRPEKKQKTQVECMKLLFEKHPDLVGKVELVIIGGTRDEEDNKRKEEISGLIKKYDLTESITIDSDVDYEKKLDYLRNAKIGLHTMVNEHFGICVVEYMGFGVIPIANNSAGPKLDIVDQESGYLASTPDEYADAIFKIVSDDKAAEVMSKHARIRAERFSVQNFEKECQQHLDKFFKDNKE</sequence>
<evidence type="ECO:0000256" key="7">
    <source>
        <dbReference type="ARBA" id="ARBA00022692"/>
    </source>
</evidence>
<keyword evidence="9 12" id="KW-1133">Transmembrane helix</keyword>
<dbReference type="OrthoDB" id="2276068at2759"/>
<dbReference type="PANTHER" id="PTHR45919">
    <property type="entry name" value="GDP-MAN:MAN(3)GLCNAC(2)-PP-DOL ALPHA-1,2-MANNOSYLTRANSFERASE"/>
    <property type="match status" value="1"/>
</dbReference>
<evidence type="ECO:0000259" key="13">
    <source>
        <dbReference type="Pfam" id="PF00534"/>
    </source>
</evidence>
<keyword evidence="6 12" id="KW-0808">Transferase</keyword>
<evidence type="ECO:0000256" key="6">
    <source>
        <dbReference type="ARBA" id="ARBA00022679"/>
    </source>
</evidence>
<evidence type="ECO:0000256" key="12">
    <source>
        <dbReference type="RuleBase" id="RU367051"/>
    </source>
</evidence>
<keyword evidence="16" id="KW-1185">Reference proteome</keyword>
<dbReference type="Proteomes" id="UP000014680">
    <property type="component" value="Unassembled WGS sequence"/>
</dbReference>
<dbReference type="GO" id="GO:0005789">
    <property type="term" value="C:endoplasmic reticulum membrane"/>
    <property type="evidence" value="ECO:0007669"/>
    <property type="project" value="UniProtKB-SubCell"/>
</dbReference>
<gene>
    <name evidence="15" type="ORF">EIN_492540</name>
</gene>
<protein>
    <recommendedName>
        <fullName evidence="4 12">GDP-Man:Man(3)GlcNAc(2)-PP-Dol alpha-1,2-mannosyltransferase</fullName>
        <ecNumber evidence="3 12">2.4.1.131</ecNumber>
    </recommendedName>
</protein>
<feature type="domain" description="Glycosyl transferase family 1" evidence="13">
    <location>
        <begin position="245"/>
        <end position="416"/>
    </location>
</feature>
<keyword evidence="7 12" id="KW-0812">Transmembrane</keyword>
<evidence type="ECO:0000256" key="3">
    <source>
        <dbReference type="ARBA" id="ARBA00012645"/>
    </source>
</evidence>
<comment type="function">
    <text evidence="12">GDP-Man:Man(3)GlcNAc(2)-PP-Dol alpha-1,2-mannosyltransferase that operates in the biosynthetic pathway of dolichol-linked oligosaccharides, the glycan precursors employed in protein asparagine (N)-glycosylation. The assembly of dolichol-linked oligosaccharides begins on the cytosolic side of the endoplasmic reticulum membrane and finishes in its lumen. The sequential addition of sugars to dolichol pyrophosphate produces dolichol-linked oligosaccharides containing fourteen sugars, including two GlcNAcs, nine mannoses and three glucoses. Once assembled, the oligosaccharide is transferred from the lipid to nascent proteins by oligosaccharyltransferases. Catalyzes, on the cytoplasmic face of the endoplasmic reticulum, the addition of the fourth and fifth mannose residues to the dolichol-linked oligosaccharide chain, to produce Man(5)GlcNAc(2)-PP-dolichol core oligosaccharide.</text>
</comment>
<dbReference type="VEuPathDB" id="AmoebaDB:EIN_492540"/>
<evidence type="ECO:0000256" key="8">
    <source>
        <dbReference type="ARBA" id="ARBA00022824"/>
    </source>
</evidence>
<dbReference type="SUPFAM" id="SSF53756">
    <property type="entry name" value="UDP-Glycosyltransferase/glycogen phosphorylase"/>
    <property type="match status" value="1"/>
</dbReference>
<evidence type="ECO:0000313" key="16">
    <source>
        <dbReference type="Proteomes" id="UP000014680"/>
    </source>
</evidence>
<feature type="transmembrane region" description="Helical" evidence="12">
    <location>
        <begin position="6"/>
        <end position="24"/>
    </location>
</feature>
<dbReference type="GO" id="GO:0004377">
    <property type="term" value="F:GDP-Man:Man(3)GlcNAc(2)-PP-Dol alpha-1,2-mannosyltransferase activity"/>
    <property type="evidence" value="ECO:0007669"/>
    <property type="project" value="UniProtKB-UniRule"/>
</dbReference>
<feature type="transmembrane region" description="Helical" evidence="12">
    <location>
        <begin position="198"/>
        <end position="219"/>
    </location>
</feature>
<dbReference type="PANTHER" id="PTHR45919:SF1">
    <property type="entry name" value="GDP-MAN:MAN(3)GLCNAC(2)-PP-DOL ALPHA-1,2-MANNOSYLTRANSFERASE"/>
    <property type="match status" value="1"/>
</dbReference>
<dbReference type="Gene3D" id="3.40.50.2000">
    <property type="entry name" value="Glycogen Phosphorylase B"/>
    <property type="match status" value="1"/>
</dbReference>
<dbReference type="Pfam" id="PF00534">
    <property type="entry name" value="Glycos_transf_1"/>
    <property type="match status" value="1"/>
</dbReference>
<dbReference type="InterPro" id="IPR031814">
    <property type="entry name" value="ALG11_N"/>
</dbReference>
<dbReference type="EC" id="2.4.1.131" evidence="3 12"/>
<evidence type="ECO:0000256" key="1">
    <source>
        <dbReference type="ARBA" id="ARBA00004389"/>
    </source>
</evidence>
<keyword evidence="5 12" id="KW-0328">Glycosyltransferase</keyword>
<evidence type="ECO:0000256" key="11">
    <source>
        <dbReference type="ARBA" id="ARBA00045065"/>
    </source>
</evidence>
<dbReference type="EMBL" id="KB206684">
    <property type="protein sequence ID" value="ELP88995.1"/>
    <property type="molecule type" value="Genomic_DNA"/>
</dbReference>
<comment type="catalytic activity">
    <reaction evidence="11 12">
        <text>an alpha-D-Man-(1-&gt;3)-[alpha-D-Man-(1-&gt;6)]-beta-D-Man-(1-&gt;4)-beta-D-GlcNAc-(1-&gt;4)-alpha-D-GlcNAc-diphospho-di-trans,poly-cis-dolichol + 2 GDP-alpha-D-mannose = an alpha-D-Man-(1-&gt;2)-alpha-D-Man-(1-&gt;2)-alpha-D-Man-(1-&gt;3)-[alpha-D-Man-(1-&gt;6)]-beta-D-Man-(1-&gt;4)-beta-D-GlcNAc-(1-&gt;4)-alpha-D-GlcNAc-diphospho-di-trans,poly-cis-dolichol + 2 GDP + 2 H(+)</text>
        <dbReference type="Rhea" id="RHEA:29523"/>
        <dbReference type="Rhea" id="RHEA-COMP:19515"/>
        <dbReference type="Rhea" id="RHEA-COMP:19516"/>
        <dbReference type="ChEBI" id="CHEBI:15378"/>
        <dbReference type="ChEBI" id="CHEBI:57527"/>
        <dbReference type="ChEBI" id="CHEBI:58189"/>
        <dbReference type="ChEBI" id="CHEBI:132511"/>
        <dbReference type="ChEBI" id="CHEBI:132515"/>
        <dbReference type="EC" id="2.4.1.131"/>
    </reaction>
    <physiologicalReaction direction="left-to-right" evidence="11 12">
        <dbReference type="Rhea" id="RHEA:29524"/>
    </physiologicalReaction>
</comment>
<dbReference type="GO" id="GO:0006487">
    <property type="term" value="P:protein N-linked glycosylation"/>
    <property type="evidence" value="ECO:0007669"/>
    <property type="project" value="TreeGrafter"/>
</dbReference>
<name>A0A0A1U4A1_ENTIV</name>
<evidence type="ECO:0000256" key="2">
    <source>
        <dbReference type="ARBA" id="ARBA00004922"/>
    </source>
</evidence>
<dbReference type="AlphaFoldDB" id="A0A0A1U4A1"/>
<evidence type="ECO:0000256" key="10">
    <source>
        <dbReference type="ARBA" id="ARBA00023136"/>
    </source>
</evidence>
<evidence type="ECO:0000256" key="5">
    <source>
        <dbReference type="ARBA" id="ARBA00022676"/>
    </source>
</evidence>
<dbReference type="InterPro" id="IPR001296">
    <property type="entry name" value="Glyco_trans_1"/>
</dbReference>
<evidence type="ECO:0000256" key="9">
    <source>
        <dbReference type="ARBA" id="ARBA00022989"/>
    </source>
</evidence>
<evidence type="ECO:0000256" key="4">
    <source>
        <dbReference type="ARBA" id="ARBA00022018"/>
    </source>
</evidence>
<reference evidence="15 16" key="1">
    <citation type="submission" date="2012-10" db="EMBL/GenBank/DDBJ databases">
        <authorList>
            <person name="Zafar N."/>
            <person name="Inman J."/>
            <person name="Hall N."/>
            <person name="Lorenzi H."/>
            <person name="Caler E."/>
        </authorList>
    </citation>
    <scope>NUCLEOTIDE SEQUENCE [LARGE SCALE GENOMIC DNA]</scope>
    <source>
        <strain evidence="15 16">IP1</strain>
    </source>
</reference>
<evidence type="ECO:0000313" key="15">
    <source>
        <dbReference type="EMBL" id="ELP88995.1"/>
    </source>
</evidence>
<dbReference type="UniPathway" id="UPA00378"/>
<feature type="domain" description="ALG11 mannosyltransferase N-terminal" evidence="14">
    <location>
        <begin position="28"/>
        <end position="232"/>
    </location>
</feature>
<proteinExistence type="inferred from homology"/>
<keyword evidence="8 12" id="KW-0256">Endoplasmic reticulum</keyword>
<comment type="similarity">
    <text evidence="12">Belongs to the glycosyltransferase group 1 family. Glycosyltransferase 4 subfamily.</text>
</comment>
<organism evidence="15 16">
    <name type="scientific">Entamoeba invadens IP1</name>
    <dbReference type="NCBI Taxonomy" id="370355"/>
    <lineage>
        <taxon>Eukaryota</taxon>
        <taxon>Amoebozoa</taxon>
        <taxon>Evosea</taxon>
        <taxon>Archamoebae</taxon>
        <taxon>Mastigamoebida</taxon>
        <taxon>Entamoebidae</taxon>
        <taxon>Entamoeba</taxon>
    </lineage>
</organism>
<keyword evidence="10 12" id="KW-0472">Membrane</keyword>